<accession>A0A5N5QVK0</accession>
<sequence length="504" mass="53990">MAPKKAQKQKMSLGDFLGNADFGSWADEMESLPTAPAARADDAPSDRQVDFELGLAMVVDFRSADRASAAPREDLPLPTAPPYTVYVGNLPFDLNEDDLGRFFAPESLKSVKVIRDRDDKPKGFGYVEFETLDGLKNGLTKTGSQLNSRTVRVSVAEPPKERERGSGFTSFGDESTNWRRDGPPPSADSRGGRSRFDDRPPREPVEPSEAETTSDWRSSQPVRSSLPPAEPSRRSSGFRDGPPRAEINWERKATVPEAAATERPSNFRRSGFTTPAGDKESAPLGAAETDDMWRRGPPRAAAQTEDAPPKRGGFGGRGGEGSGFGSGGPPDGGDWRSQMRGTSARQGSVDDKSPTNSQPQTPQGNRKRLDLLPRSSGGSNVPSPLSSPRMASAAGTKSNPFGAAKPVDVSNREREINDKLEKERKDKAPMGGGRPGPGSRQGTVSTPQDQSLTEEEKKERAPNKFDAKAAQVRAQTSFAAAAGGTKKEDPAVNETAEKLAGVTV</sequence>
<feature type="compositionally biased region" description="Polar residues" evidence="3">
    <location>
        <begin position="263"/>
        <end position="273"/>
    </location>
</feature>
<comment type="caution">
    <text evidence="5">The sequence shown here is derived from an EMBL/GenBank/DDBJ whole genome shotgun (WGS) entry which is preliminary data.</text>
</comment>
<evidence type="ECO:0000256" key="1">
    <source>
        <dbReference type="ARBA" id="ARBA00022884"/>
    </source>
</evidence>
<dbReference type="SMART" id="SM00360">
    <property type="entry name" value="RRM"/>
    <property type="match status" value="1"/>
</dbReference>
<feature type="compositionally biased region" description="Basic and acidic residues" evidence="3">
    <location>
        <begin position="454"/>
        <end position="467"/>
    </location>
</feature>
<feature type="compositionally biased region" description="Basic and acidic residues" evidence="3">
    <location>
        <begin position="241"/>
        <end position="254"/>
    </location>
</feature>
<feature type="domain" description="RRM" evidence="4">
    <location>
        <begin position="83"/>
        <end position="158"/>
    </location>
</feature>
<name>A0A5N5QVK0_9AGAM</name>
<evidence type="ECO:0000313" key="5">
    <source>
        <dbReference type="EMBL" id="KAB5595780.1"/>
    </source>
</evidence>
<gene>
    <name evidence="5" type="ORF">CTheo_793</name>
</gene>
<evidence type="ECO:0000256" key="2">
    <source>
        <dbReference type="PROSITE-ProRule" id="PRU00176"/>
    </source>
</evidence>
<dbReference type="Pfam" id="PF00076">
    <property type="entry name" value="RRM_1"/>
    <property type="match status" value="1"/>
</dbReference>
<evidence type="ECO:0000256" key="3">
    <source>
        <dbReference type="SAM" id="MobiDB-lite"/>
    </source>
</evidence>
<dbReference type="GO" id="GO:0003723">
    <property type="term" value="F:RNA binding"/>
    <property type="evidence" value="ECO:0007669"/>
    <property type="project" value="UniProtKB-UniRule"/>
</dbReference>
<organism evidence="5 6">
    <name type="scientific">Ceratobasidium theobromae</name>
    <dbReference type="NCBI Taxonomy" id="1582974"/>
    <lineage>
        <taxon>Eukaryota</taxon>
        <taxon>Fungi</taxon>
        <taxon>Dikarya</taxon>
        <taxon>Basidiomycota</taxon>
        <taxon>Agaricomycotina</taxon>
        <taxon>Agaricomycetes</taxon>
        <taxon>Cantharellales</taxon>
        <taxon>Ceratobasidiaceae</taxon>
        <taxon>Ceratobasidium</taxon>
    </lineage>
</organism>
<dbReference type="EMBL" id="SSOP01000006">
    <property type="protein sequence ID" value="KAB5595780.1"/>
    <property type="molecule type" value="Genomic_DNA"/>
</dbReference>
<dbReference type="InterPro" id="IPR000504">
    <property type="entry name" value="RRM_dom"/>
</dbReference>
<feature type="compositionally biased region" description="Basic and acidic residues" evidence="3">
    <location>
        <begin position="410"/>
        <end position="428"/>
    </location>
</feature>
<dbReference type="SUPFAM" id="SSF54928">
    <property type="entry name" value="RNA-binding domain, RBD"/>
    <property type="match status" value="1"/>
</dbReference>
<proteinExistence type="predicted"/>
<dbReference type="AlphaFoldDB" id="A0A5N5QVK0"/>
<feature type="compositionally biased region" description="Polar residues" evidence="3">
    <location>
        <begin position="210"/>
        <end position="223"/>
    </location>
</feature>
<feature type="compositionally biased region" description="Basic and acidic residues" evidence="3">
    <location>
        <begin position="190"/>
        <end position="205"/>
    </location>
</feature>
<protein>
    <submittedName>
        <fullName evidence="5">RNA-binding protein sce3</fullName>
    </submittedName>
</protein>
<dbReference type="PANTHER" id="PTHR23236:SF11">
    <property type="entry name" value="EUKARYOTIC TRANSLATION INITIATION FACTOR 4H"/>
    <property type="match status" value="1"/>
</dbReference>
<dbReference type="PROSITE" id="PS50102">
    <property type="entry name" value="RRM"/>
    <property type="match status" value="1"/>
</dbReference>
<dbReference type="InterPro" id="IPR012677">
    <property type="entry name" value="Nucleotide-bd_a/b_plait_sf"/>
</dbReference>
<dbReference type="PANTHER" id="PTHR23236">
    <property type="entry name" value="EUKARYOTIC TRANSLATION INITIATION FACTOR 4B/4H"/>
    <property type="match status" value="1"/>
</dbReference>
<evidence type="ECO:0000313" key="6">
    <source>
        <dbReference type="Proteomes" id="UP000383932"/>
    </source>
</evidence>
<feature type="compositionally biased region" description="Polar residues" evidence="3">
    <location>
        <begin position="139"/>
        <end position="151"/>
    </location>
</feature>
<keyword evidence="6" id="KW-1185">Reference proteome</keyword>
<dbReference type="Gene3D" id="3.30.70.330">
    <property type="match status" value="1"/>
</dbReference>
<feature type="compositionally biased region" description="Gly residues" evidence="3">
    <location>
        <begin position="312"/>
        <end position="331"/>
    </location>
</feature>
<evidence type="ECO:0000259" key="4">
    <source>
        <dbReference type="PROSITE" id="PS50102"/>
    </source>
</evidence>
<dbReference type="GO" id="GO:0005730">
    <property type="term" value="C:nucleolus"/>
    <property type="evidence" value="ECO:0007669"/>
    <property type="project" value="TreeGrafter"/>
</dbReference>
<feature type="compositionally biased region" description="Polar residues" evidence="3">
    <location>
        <begin position="354"/>
        <end position="364"/>
    </location>
</feature>
<dbReference type="OrthoDB" id="48651at2759"/>
<feature type="compositionally biased region" description="Polar residues" evidence="3">
    <location>
        <begin position="376"/>
        <end position="386"/>
    </location>
</feature>
<reference evidence="5 6" key="1">
    <citation type="journal article" date="2019" name="Fungal Biol. Biotechnol.">
        <title>Draft genome sequence of fastidious pathogen Ceratobasidium theobromae, which causes vascular-streak dieback in Theobroma cacao.</title>
        <authorList>
            <person name="Ali S.S."/>
            <person name="Asman A."/>
            <person name="Shao J."/>
            <person name="Firmansyah A.P."/>
            <person name="Susilo A.W."/>
            <person name="Rosmana A."/>
            <person name="McMahon P."/>
            <person name="Junaid M."/>
            <person name="Guest D."/>
            <person name="Kheng T.Y."/>
            <person name="Meinhardt L.W."/>
            <person name="Bailey B.A."/>
        </authorList>
    </citation>
    <scope>NUCLEOTIDE SEQUENCE [LARGE SCALE GENOMIC DNA]</scope>
    <source>
        <strain evidence="5 6">CT2</strain>
    </source>
</reference>
<keyword evidence="1 2" id="KW-0694">RNA-binding</keyword>
<dbReference type="InterPro" id="IPR035979">
    <property type="entry name" value="RBD_domain_sf"/>
</dbReference>
<feature type="region of interest" description="Disordered" evidence="3">
    <location>
        <begin position="135"/>
        <end position="504"/>
    </location>
</feature>
<dbReference type="Proteomes" id="UP000383932">
    <property type="component" value="Unassembled WGS sequence"/>
</dbReference>